<organism evidence="16 17">
    <name type="scientific">Desulfurobacterium atlanticum</name>
    <dbReference type="NCBI Taxonomy" id="240169"/>
    <lineage>
        <taxon>Bacteria</taxon>
        <taxon>Pseudomonadati</taxon>
        <taxon>Aquificota</taxon>
        <taxon>Aquificia</taxon>
        <taxon>Desulfurobacteriales</taxon>
        <taxon>Desulfurobacteriaceae</taxon>
        <taxon>Desulfurobacterium</taxon>
    </lineage>
</organism>
<evidence type="ECO:0000256" key="2">
    <source>
        <dbReference type="ARBA" id="ARBA00022448"/>
    </source>
</evidence>
<accession>A0A238YJ95</accession>
<feature type="transmembrane region" description="Helical" evidence="13">
    <location>
        <begin position="12"/>
        <end position="31"/>
    </location>
</feature>
<keyword evidence="6 13" id="KW-1133">Transmembrane helix</keyword>
<dbReference type="OrthoDB" id="14747at2"/>
<dbReference type="InterPro" id="IPR050059">
    <property type="entry name" value="ATP_synthase_B_chain"/>
</dbReference>
<dbReference type="GO" id="GO:0005886">
    <property type="term" value="C:plasma membrane"/>
    <property type="evidence" value="ECO:0007669"/>
    <property type="project" value="UniProtKB-SubCell"/>
</dbReference>
<dbReference type="RefSeq" id="WP_089322735.1">
    <property type="nucleotide sequence ID" value="NZ_FZOB01000003.1"/>
</dbReference>
<keyword evidence="5 13" id="KW-0375">Hydrogen ion transport</keyword>
<evidence type="ECO:0000256" key="12">
    <source>
        <dbReference type="ARBA" id="ARBA00037847"/>
    </source>
</evidence>
<dbReference type="GO" id="GO:0046933">
    <property type="term" value="F:proton-transporting ATP synthase activity, rotational mechanism"/>
    <property type="evidence" value="ECO:0007669"/>
    <property type="project" value="UniProtKB-UniRule"/>
</dbReference>
<dbReference type="PANTHER" id="PTHR33445:SF2">
    <property type="entry name" value="ATP SYNTHASE SUBUNIT B', CHLOROPLASTIC"/>
    <property type="match status" value="1"/>
</dbReference>
<name>A0A238YJ95_9BACT</name>
<keyword evidence="9 13" id="KW-0066">ATP synthesis</keyword>
<dbReference type="PANTHER" id="PTHR33445">
    <property type="entry name" value="ATP SYNTHASE SUBUNIT B', CHLOROPLASTIC"/>
    <property type="match status" value="1"/>
</dbReference>
<sequence length="145" mass="16757">MEGNIVSLNGTVIIQMVNFLVFMVVMDKVLFKPMITHLAKREEELKLLSIEAEELRKAAEKFLQEYEAIIAEAKRKAKELLDAALREAKEEKDKIIAQAQEEMQQRIEKARAEIWASFEEEKAKLEERVDEIANEIVEKLLKKAA</sequence>
<keyword evidence="15" id="KW-0175">Coiled coil</keyword>
<dbReference type="GO" id="GO:0045259">
    <property type="term" value="C:proton-transporting ATP synthase complex"/>
    <property type="evidence" value="ECO:0007669"/>
    <property type="project" value="UniProtKB-KW"/>
</dbReference>
<dbReference type="EMBL" id="FZOB01000003">
    <property type="protein sequence ID" value="SNR71120.1"/>
    <property type="molecule type" value="Genomic_DNA"/>
</dbReference>
<dbReference type="CDD" id="cd06503">
    <property type="entry name" value="ATP-synt_Fo_b"/>
    <property type="match status" value="1"/>
</dbReference>
<evidence type="ECO:0000313" key="17">
    <source>
        <dbReference type="Proteomes" id="UP000198405"/>
    </source>
</evidence>
<proteinExistence type="inferred from homology"/>
<evidence type="ECO:0000256" key="7">
    <source>
        <dbReference type="ARBA" id="ARBA00023065"/>
    </source>
</evidence>
<dbReference type="InterPro" id="IPR002146">
    <property type="entry name" value="ATP_synth_b/b'su_bac/chlpt"/>
</dbReference>
<evidence type="ECO:0000256" key="4">
    <source>
        <dbReference type="ARBA" id="ARBA00022692"/>
    </source>
</evidence>
<comment type="function">
    <text evidence="10 13">F(1)F(0) ATP synthase produces ATP from ADP in the presence of a proton or sodium gradient. F-type ATPases consist of two structural domains, F(1) containing the extramembraneous catalytic core and F(0) containing the membrane proton channel, linked together by a central stalk and a peripheral stalk. During catalysis, ATP synthesis in the catalytic domain of F(1) is coupled via a rotary mechanism of the central stalk subunits to proton translocation.</text>
</comment>
<evidence type="ECO:0000256" key="6">
    <source>
        <dbReference type="ARBA" id="ARBA00022989"/>
    </source>
</evidence>
<dbReference type="GO" id="GO:0012505">
    <property type="term" value="C:endomembrane system"/>
    <property type="evidence" value="ECO:0007669"/>
    <property type="project" value="UniProtKB-SubCell"/>
</dbReference>
<dbReference type="HAMAP" id="MF_01398">
    <property type="entry name" value="ATP_synth_b_bprime"/>
    <property type="match status" value="1"/>
</dbReference>
<keyword evidence="17" id="KW-1185">Reference proteome</keyword>
<gene>
    <name evidence="13" type="primary">atpF</name>
    <name evidence="16" type="ORF">SAMN06265340_103197</name>
</gene>
<feature type="coiled-coil region" evidence="15">
    <location>
        <begin position="38"/>
        <end position="142"/>
    </location>
</feature>
<keyword evidence="8 13" id="KW-0472">Membrane</keyword>
<comment type="similarity">
    <text evidence="1 13 14">Belongs to the ATPase B chain family.</text>
</comment>
<evidence type="ECO:0000256" key="5">
    <source>
        <dbReference type="ARBA" id="ARBA00022781"/>
    </source>
</evidence>
<evidence type="ECO:0000256" key="10">
    <source>
        <dbReference type="ARBA" id="ARBA00025198"/>
    </source>
</evidence>
<dbReference type="GO" id="GO:0046961">
    <property type="term" value="F:proton-transporting ATPase activity, rotational mechanism"/>
    <property type="evidence" value="ECO:0007669"/>
    <property type="project" value="TreeGrafter"/>
</dbReference>
<keyword evidence="3 13" id="KW-0138">CF(0)</keyword>
<keyword evidence="13" id="KW-1003">Cell membrane</keyword>
<dbReference type="Proteomes" id="UP000198405">
    <property type="component" value="Unassembled WGS sequence"/>
</dbReference>
<comment type="subcellular location">
    <subcellularLocation>
        <location evidence="13">Cell membrane</location>
        <topology evidence="13">Single-pass membrane protein</topology>
    </subcellularLocation>
    <subcellularLocation>
        <location evidence="12">Endomembrane system</location>
        <topology evidence="12">Single-pass membrane protein</topology>
    </subcellularLocation>
</comment>
<evidence type="ECO:0000256" key="15">
    <source>
        <dbReference type="SAM" id="Coils"/>
    </source>
</evidence>
<evidence type="ECO:0000256" key="8">
    <source>
        <dbReference type="ARBA" id="ARBA00023136"/>
    </source>
</evidence>
<evidence type="ECO:0000256" key="1">
    <source>
        <dbReference type="ARBA" id="ARBA00005513"/>
    </source>
</evidence>
<reference evidence="17" key="1">
    <citation type="submission" date="2017-06" db="EMBL/GenBank/DDBJ databases">
        <authorList>
            <person name="Varghese N."/>
            <person name="Submissions S."/>
        </authorList>
    </citation>
    <scope>NUCLEOTIDE SEQUENCE [LARGE SCALE GENOMIC DNA]</scope>
    <source>
        <strain evidence="17">DSM 15668</strain>
    </source>
</reference>
<evidence type="ECO:0000256" key="3">
    <source>
        <dbReference type="ARBA" id="ARBA00022547"/>
    </source>
</evidence>
<evidence type="ECO:0000256" key="14">
    <source>
        <dbReference type="RuleBase" id="RU003848"/>
    </source>
</evidence>
<keyword evidence="4 13" id="KW-0812">Transmembrane</keyword>
<keyword evidence="7 13" id="KW-0406">Ion transport</keyword>
<comment type="function">
    <text evidence="11">Component of the F(0) channel, it forms part of the peripheral stalk, linking F(1) to F(0). The b'-subunit is a diverged and duplicated form of b found in plants and photosynthetic bacteria.</text>
</comment>
<evidence type="ECO:0000313" key="16">
    <source>
        <dbReference type="EMBL" id="SNR71120.1"/>
    </source>
</evidence>
<dbReference type="Pfam" id="PF00430">
    <property type="entry name" value="ATP-synt_B"/>
    <property type="match status" value="1"/>
</dbReference>
<evidence type="ECO:0000256" key="9">
    <source>
        <dbReference type="ARBA" id="ARBA00023310"/>
    </source>
</evidence>
<dbReference type="AlphaFoldDB" id="A0A238YJ95"/>
<evidence type="ECO:0000256" key="13">
    <source>
        <dbReference type="HAMAP-Rule" id="MF_01398"/>
    </source>
</evidence>
<evidence type="ECO:0000256" key="11">
    <source>
        <dbReference type="ARBA" id="ARBA00025614"/>
    </source>
</evidence>
<keyword evidence="2 13" id="KW-0813">Transport</keyword>
<protein>
    <recommendedName>
        <fullName evidence="13">ATP synthase subunit b</fullName>
    </recommendedName>
    <alternativeName>
        <fullName evidence="13">ATP synthase F(0) sector subunit b</fullName>
    </alternativeName>
    <alternativeName>
        <fullName evidence="13">ATPase subunit I</fullName>
    </alternativeName>
    <alternativeName>
        <fullName evidence="13">F-type ATPase subunit b</fullName>
        <shortName evidence="13">F-ATPase subunit b</shortName>
    </alternativeName>
</protein>
<comment type="subunit">
    <text evidence="13">F-type ATPases have 2 components, F(1) - the catalytic core - and F(0) - the membrane proton channel. F(1) has five subunits: alpha(3), beta(3), gamma(1), delta(1), epsilon(1). F(0) has three main subunits: a(1), b(2) and c(10-14). The alpha and beta chains form an alternating ring which encloses part of the gamma chain. F(1) is attached to F(0) by a central stalk formed by the gamma and epsilon chains, while a peripheral stalk is formed by the delta and b chains.</text>
</comment>